<accession>A0A366Y1V8</accession>
<keyword evidence="6 8" id="KW-0472">Membrane</keyword>
<keyword evidence="2 8" id="KW-1003">Cell membrane</keyword>
<evidence type="ECO:0000256" key="8">
    <source>
        <dbReference type="HAMAP-Rule" id="MF_00912"/>
    </source>
</evidence>
<dbReference type="PANTHER" id="PTHR37820:SF1">
    <property type="entry name" value="CELL DIVISION PROTEIN FTSQ"/>
    <property type="match status" value="1"/>
</dbReference>
<feature type="domain" description="POTRA" evidence="9">
    <location>
        <begin position="50"/>
        <end position="118"/>
    </location>
</feature>
<dbReference type="InterPro" id="IPR013685">
    <property type="entry name" value="POTRA_FtsQ_type"/>
</dbReference>
<keyword evidence="5 8" id="KW-1133">Transmembrane helix</keyword>
<dbReference type="InterPro" id="IPR034746">
    <property type="entry name" value="POTRA"/>
</dbReference>
<dbReference type="Pfam" id="PF03799">
    <property type="entry name" value="FtsQ_DivIB_C"/>
    <property type="match status" value="1"/>
</dbReference>
<evidence type="ECO:0000256" key="3">
    <source>
        <dbReference type="ARBA" id="ARBA00022618"/>
    </source>
</evidence>
<dbReference type="InterPro" id="IPR050487">
    <property type="entry name" value="FtsQ_DivIB"/>
</dbReference>
<dbReference type="Proteomes" id="UP000253314">
    <property type="component" value="Unassembled WGS sequence"/>
</dbReference>
<keyword evidence="4 8" id="KW-0812">Transmembrane</keyword>
<dbReference type="PANTHER" id="PTHR37820">
    <property type="entry name" value="CELL DIVISION PROTEIN DIVIB"/>
    <property type="match status" value="1"/>
</dbReference>
<comment type="subcellular location">
    <subcellularLocation>
        <location evidence="8">Cell membrane</location>
        <topology evidence="8">Single-pass type II membrane protein</topology>
    </subcellularLocation>
    <subcellularLocation>
        <location evidence="1">Membrane</location>
    </subcellularLocation>
    <text evidence="8">Localizes to the division septum.</text>
</comment>
<dbReference type="InterPro" id="IPR026580">
    <property type="entry name" value="DivIB"/>
</dbReference>
<evidence type="ECO:0000313" key="11">
    <source>
        <dbReference type="Proteomes" id="UP000253314"/>
    </source>
</evidence>
<evidence type="ECO:0000256" key="7">
    <source>
        <dbReference type="ARBA" id="ARBA00023306"/>
    </source>
</evidence>
<dbReference type="EMBL" id="QOCW01000005">
    <property type="protein sequence ID" value="RBW70393.1"/>
    <property type="molecule type" value="Genomic_DNA"/>
</dbReference>
<keyword evidence="11" id="KW-1185">Reference proteome</keyword>
<evidence type="ECO:0000256" key="4">
    <source>
        <dbReference type="ARBA" id="ARBA00022692"/>
    </source>
</evidence>
<evidence type="ECO:0000256" key="5">
    <source>
        <dbReference type="ARBA" id="ARBA00022989"/>
    </source>
</evidence>
<organism evidence="10 11">
    <name type="scientific">Bacillus taeanensis</name>
    <dbReference type="NCBI Taxonomy" id="273032"/>
    <lineage>
        <taxon>Bacteria</taxon>
        <taxon>Bacillati</taxon>
        <taxon>Bacillota</taxon>
        <taxon>Bacilli</taxon>
        <taxon>Bacillales</taxon>
        <taxon>Bacillaceae</taxon>
        <taxon>Bacillus</taxon>
    </lineage>
</organism>
<comment type="caution">
    <text evidence="10">The sequence shown here is derived from an EMBL/GenBank/DDBJ whole genome shotgun (WGS) entry which is preliminary data.</text>
</comment>
<dbReference type="GO" id="GO:0032153">
    <property type="term" value="C:cell division site"/>
    <property type="evidence" value="ECO:0007669"/>
    <property type="project" value="UniProtKB-UniRule"/>
</dbReference>
<gene>
    <name evidence="8" type="primary">divIB</name>
    <name evidence="10" type="ORF">DS031_06440</name>
</gene>
<dbReference type="Pfam" id="PF08478">
    <property type="entry name" value="POTRA_1"/>
    <property type="match status" value="1"/>
</dbReference>
<dbReference type="HAMAP" id="MF_00912">
    <property type="entry name" value="DivIB"/>
    <property type="match status" value="1"/>
</dbReference>
<dbReference type="InterPro" id="IPR005548">
    <property type="entry name" value="Cell_div_FtsQ/DivIB_C"/>
</dbReference>
<dbReference type="GO" id="GO:0005886">
    <property type="term" value="C:plasma membrane"/>
    <property type="evidence" value="ECO:0007669"/>
    <property type="project" value="UniProtKB-SubCell"/>
</dbReference>
<keyword evidence="3 8" id="KW-0132">Cell division</keyword>
<evidence type="ECO:0000256" key="1">
    <source>
        <dbReference type="ARBA" id="ARBA00004370"/>
    </source>
</evidence>
<evidence type="ECO:0000313" key="10">
    <source>
        <dbReference type="EMBL" id="RBW70393.1"/>
    </source>
</evidence>
<dbReference type="Gene3D" id="3.10.20.310">
    <property type="entry name" value="membrane protein fhac"/>
    <property type="match status" value="1"/>
</dbReference>
<dbReference type="PROSITE" id="PS51779">
    <property type="entry name" value="POTRA"/>
    <property type="match status" value="1"/>
</dbReference>
<protein>
    <recommendedName>
        <fullName evidence="8">Cell division protein DivIB</fullName>
    </recommendedName>
</protein>
<dbReference type="AlphaFoldDB" id="A0A366Y1V8"/>
<name>A0A366Y1V8_9BACI</name>
<sequence length="260" mass="30011">MGKGKIVTVEDRIPKLKTERKRKANRRFVIYLSFFFLLILVIIYFQSPLSRIKNIHVQGSHYANQENIISTSGLTNETSFWNLNKEKVISKIEEIDQISSADIEKKFPNSITIIINEYNRVGYLNSGEKYYPILENGKVLPALKKHEVPINAPLLLNWQDKEKELQEMAYELNRVPQSIIQRISEIHLAPLESDPLRLILYMTDGFEVHSTIQDFADKITAYPAIVQELGSEQQGIIYINVGSYFKAYETEEALERESEG</sequence>
<comment type="function">
    <text evidence="8">Cell division protein that may be involved in stabilizing or promoting the assembly of the division complex.</text>
</comment>
<evidence type="ECO:0000256" key="6">
    <source>
        <dbReference type="ARBA" id="ARBA00023136"/>
    </source>
</evidence>
<dbReference type="GO" id="GO:0043093">
    <property type="term" value="P:FtsZ-dependent cytokinesis"/>
    <property type="evidence" value="ECO:0007669"/>
    <property type="project" value="UniProtKB-UniRule"/>
</dbReference>
<evidence type="ECO:0000256" key="2">
    <source>
        <dbReference type="ARBA" id="ARBA00022475"/>
    </source>
</evidence>
<evidence type="ECO:0000259" key="9">
    <source>
        <dbReference type="PROSITE" id="PS51779"/>
    </source>
</evidence>
<feature type="transmembrane region" description="Helical" evidence="8">
    <location>
        <begin position="28"/>
        <end position="45"/>
    </location>
</feature>
<comment type="similarity">
    <text evidence="8">Belongs to the FtsQ/DivIB family. DivIB subfamily.</text>
</comment>
<proteinExistence type="inferred from homology"/>
<dbReference type="Gene3D" id="3.40.50.10960">
    <property type="match status" value="1"/>
</dbReference>
<dbReference type="RefSeq" id="WP_113805301.1">
    <property type="nucleotide sequence ID" value="NZ_QOCW01000005.1"/>
</dbReference>
<keyword evidence="7 8" id="KW-0131">Cell cycle</keyword>
<reference evidence="10 11" key="1">
    <citation type="submission" date="2018-07" db="EMBL/GenBank/DDBJ databases">
        <title>Lottiidibacillus patelloidae gen. nov., sp. nov., isolated from the intestinal tract of a marine limpet and the reclassification of B. taeanensis BH030017T, B. algicola KMM 3737T and B. hwajinpoensis SW-72T as genus Lottiidibacillus.</title>
        <authorList>
            <person name="Liu R."/>
            <person name="Huang Z."/>
        </authorList>
    </citation>
    <scope>NUCLEOTIDE SEQUENCE [LARGE SCALE GENOMIC DNA]</scope>
    <source>
        <strain evidence="10 11">BH030017</strain>
    </source>
</reference>
<dbReference type="OrthoDB" id="1819027at2"/>